<dbReference type="InterPro" id="IPR001782">
    <property type="entry name" value="Flag_FlgI"/>
</dbReference>
<feature type="signal peptide" evidence="6">
    <location>
        <begin position="1"/>
        <end position="19"/>
    </location>
</feature>
<comment type="caution">
    <text evidence="7">The sequence shown here is derived from an EMBL/GenBank/DDBJ whole genome shotgun (WGS) entry which is preliminary data.</text>
</comment>
<dbReference type="HAMAP" id="MF_00416">
    <property type="entry name" value="FlgI"/>
    <property type="match status" value="1"/>
</dbReference>
<protein>
    <recommendedName>
        <fullName evidence="6">Flagellar P-ring protein</fullName>
    </recommendedName>
    <alternativeName>
        <fullName evidence="6">Basal body P-ring protein</fullName>
    </alternativeName>
</protein>
<feature type="chain" id="PRO_5044930014" description="Flagellar P-ring protein" evidence="6">
    <location>
        <begin position="20"/>
        <end position="364"/>
    </location>
</feature>
<evidence type="ECO:0000256" key="1">
    <source>
        <dbReference type="ARBA" id="ARBA00002591"/>
    </source>
</evidence>
<keyword evidence="7" id="KW-0966">Cell projection</keyword>
<evidence type="ECO:0000256" key="5">
    <source>
        <dbReference type="ARBA" id="ARBA00023143"/>
    </source>
</evidence>
<keyword evidence="8" id="KW-1185">Reference proteome</keyword>
<comment type="similarity">
    <text evidence="3 6">Belongs to the FlgI family.</text>
</comment>
<accession>A0ABW8JHM9</accession>
<dbReference type="Pfam" id="PF02119">
    <property type="entry name" value="FlgI"/>
    <property type="match status" value="1"/>
</dbReference>
<sequence length="364" mass="37697" precursor="true">MIRYMLSLALLCCTGLAHAQTLGQLVNVEGVRENQLTGYGIVVGLAGTGDGSQAKYTSQSIKNMLNQFGVRMPDNAQLRARNTAAVMISASFPPGYRRGQTIDITVSSLGDAKSLRGGTLLMAPLRAADGETYALAQGNVVVPGVAASGRSGSSVTINTATAGRIPNGATVEREIESDFASTPTVRLNLKRPNFQTATNIVHAINRTFGVAIASTEDATSVDIAVPANAGSRSAFVARLHRIAIEPAGDAPKVVFNSRTGTVVISQGVTVKPAVVSHGALKVSIDESFNVSQPEALGNGQTAVTPQSSIDISQRGGNAFQWKNGASLQAIVDTINSIGATPDDLMAILQGLSEAGALNAELEVI</sequence>
<evidence type="ECO:0000256" key="2">
    <source>
        <dbReference type="ARBA" id="ARBA00004117"/>
    </source>
</evidence>
<comment type="subcellular location">
    <subcellularLocation>
        <location evidence="2 6">Bacterial flagellum basal body</location>
    </subcellularLocation>
</comment>
<reference evidence="7 8" key="1">
    <citation type="submission" date="2020-10" db="EMBL/GenBank/DDBJ databases">
        <title>Phylogeny of dyella-like bacteria.</title>
        <authorList>
            <person name="Fu J."/>
        </authorList>
    </citation>
    <scope>NUCLEOTIDE SEQUENCE [LARGE SCALE GENOMIC DNA]</scope>
    <source>
        <strain evidence="7 8">JP1</strain>
    </source>
</reference>
<keyword evidence="7" id="KW-0282">Flagellum</keyword>
<dbReference type="PANTHER" id="PTHR30381">
    <property type="entry name" value="FLAGELLAR P-RING PERIPLASMIC PROTEIN FLGI"/>
    <property type="match status" value="1"/>
</dbReference>
<gene>
    <name evidence="6" type="primary">flgI</name>
    <name evidence="7" type="ORF">ISP15_09115</name>
</gene>
<name>A0ABW8JHM9_9GAMM</name>
<evidence type="ECO:0000313" key="8">
    <source>
        <dbReference type="Proteomes" id="UP001620461"/>
    </source>
</evidence>
<evidence type="ECO:0000256" key="3">
    <source>
        <dbReference type="ARBA" id="ARBA00008994"/>
    </source>
</evidence>
<keyword evidence="4 6" id="KW-0732">Signal</keyword>
<proteinExistence type="inferred from homology"/>
<comment type="subunit">
    <text evidence="6">The basal body constitutes a major portion of the flagellar organelle and consists of four rings (L,P,S, and M) mounted on a central rod.</text>
</comment>
<keyword evidence="5 6" id="KW-0975">Bacterial flagellum</keyword>
<evidence type="ECO:0000313" key="7">
    <source>
        <dbReference type="EMBL" id="MFK2900494.1"/>
    </source>
</evidence>
<comment type="function">
    <text evidence="1 6">Assembles around the rod to form the L-ring and probably protects the motor/basal body from shearing forces during rotation.</text>
</comment>
<dbReference type="RefSeq" id="WP_404546953.1">
    <property type="nucleotide sequence ID" value="NZ_JADIKJ010000009.1"/>
</dbReference>
<evidence type="ECO:0000256" key="4">
    <source>
        <dbReference type="ARBA" id="ARBA00022729"/>
    </source>
</evidence>
<dbReference type="EMBL" id="JADIKJ010000009">
    <property type="protein sequence ID" value="MFK2900494.1"/>
    <property type="molecule type" value="Genomic_DNA"/>
</dbReference>
<dbReference type="NCBIfam" id="NF003676">
    <property type="entry name" value="PRK05303.1"/>
    <property type="match status" value="1"/>
</dbReference>
<dbReference type="PRINTS" id="PR01010">
    <property type="entry name" value="FLGPRINGFLGI"/>
</dbReference>
<dbReference type="PANTHER" id="PTHR30381:SF0">
    <property type="entry name" value="FLAGELLAR P-RING PROTEIN"/>
    <property type="match status" value="1"/>
</dbReference>
<dbReference type="Proteomes" id="UP001620461">
    <property type="component" value="Unassembled WGS sequence"/>
</dbReference>
<evidence type="ECO:0000256" key="6">
    <source>
        <dbReference type="HAMAP-Rule" id="MF_00416"/>
    </source>
</evidence>
<keyword evidence="7" id="KW-0969">Cilium</keyword>
<organism evidence="7 8">
    <name type="scientific">Dyella jejuensis</name>
    <dbReference type="NCBI Taxonomy" id="1432009"/>
    <lineage>
        <taxon>Bacteria</taxon>
        <taxon>Pseudomonadati</taxon>
        <taxon>Pseudomonadota</taxon>
        <taxon>Gammaproteobacteria</taxon>
        <taxon>Lysobacterales</taxon>
        <taxon>Rhodanobacteraceae</taxon>
        <taxon>Dyella</taxon>
    </lineage>
</organism>